<name>A0ABU5IDU8_9BURK</name>
<keyword evidence="2" id="KW-1185">Reference proteome</keyword>
<gene>
    <name evidence="1" type="ORF">SM757_08910</name>
</gene>
<proteinExistence type="predicted"/>
<accession>A0ABU5IDU8</accession>
<evidence type="ECO:0000313" key="1">
    <source>
        <dbReference type="EMBL" id="MDZ5456695.1"/>
    </source>
</evidence>
<dbReference type="Proteomes" id="UP001293718">
    <property type="component" value="Unassembled WGS sequence"/>
</dbReference>
<comment type="caution">
    <text evidence="1">The sequence shown here is derived from an EMBL/GenBank/DDBJ whole genome shotgun (WGS) entry which is preliminary data.</text>
</comment>
<dbReference type="EMBL" id="JAXOJX010000011">
    <property type="protein sequence ID" value="MDZ5456695.1"/>
    <property type="molecule type" value="Genomic_DNA"/>
</dbReference>
<reference evidence="1 2" key="1">
    <citation type="submission" date="2023-11" db="EMBL/GenBank/DDBJ databases">
        <title>Draft genome of Azohydromonas lata strain H1 (DSM1123), a polyhydroxyalkanoate producer.</title>
        <authorList>
            <person name="Traversa D."/>
            <person name="D'Addabbo P."/>
            <person name="Pazzani C."/>
            <person name="Manzari C."/>
            <person name="Chiara M."/>
            <person name="Scrascia M."/>
        </authorList>
    </citation>
    <scope>NUCLEOTIDE SEQUENCE [LARGE SCALE GENOMIC DNA]</scope>
    <source>
        <strain evidence="1 2">H1</strain>
    </source>
</reference>
<dbReference type="RefSeq" id="WP_322465152.1">
    <property type="nucleotide sequence ID" value="NZ_JAXOJX010000011.1"/>
</dbReference>
<evidence type="ECO:0000313" key="2">
    <source>
        <dbReference type="Proteomes" id="UP001293718"/>
    </source>
</evidence>
<feature type="non-terminal residue" evidence="1">
    <location>
        <position position="1"/>
    </location>
</feature>
<organism evidence="1 2">
    <name type="scientific">Azohydromonas lata</name>
    <dbReference type="NCBI Taxonomy" id="45677"/>
    <lineage>
        <taxon>Bacteria</taxon>
        <taxon>Pseudomonadati</taxon>
        <taxon>Pseudomonadota</taxon>
        <taxon>Betaproteobacteria</taxon>
        <taxon>Burkholderiales</taxon>
        <taxon>Sphaerotilaceae</taxon>
        <taxon>Azohydromonas</taxon>
    </lineage>
</organism>
<sequence length="2089" mass="197801">AVVSDAAQSDLVSLNNGHIVLVAGGTVTLNDGTANGGIAGVAGTAVSAAGTGSILVQATSGDVIVTGDIASDTGHVTLKAAGSVLLGSATATGVDVSTAGTGTVSIDARGGALAMAGDAKVTGAGARLHAASTVTMGNVSAGNVSVVADTGAIVNAAGSTKNVSATNLRLQAGGALGTAARHLTLAVGTLSARGAGVFVDEADALTVGSVGVSVTELGAGTATTVVSDAAQSDLVSLNNGHIVLVAGSTLTLNDGTANGGNAGVAGTAVSAAGTGSILVQATSGDVIVNSDIASGTGHITLKAAGSVLLGSATATGVDVSTAGTGTVSIDARSGVLAMAGDAKVTGAGARLHAATSVTVGNVSAGNVSVVADTGAIANAAGSTKNVSATSLRLQAGGAIGTATRHLTVAVGTLSARGAGVFVDEADALTVGSVGVSVTELGAGTATTVVSDAAQSDLVSLNNGHIVLVAGGTVTLNDGTANGGIAGVAGTAVSAAGTGSILVQATSGDVIVTGDIASGTGHVTLKAAGSVLLGSATATGVDVSTAGTGTVSIDARGGALAMAGDAKVAGASARLHAASTVTVGNVTATNVSLVADTGAIVNAVGSTTNVSATNLRLQAGGAIGTAARHLTLAVGTLSARGAGVFVDEADALTVSSVGVSVTELGAGATTSVVSDAAQSDLVSLNNGHIVLVAGGTVTLNDGTANGGSAGVAGTAVSAAGTGSILVQATSGDVIVNSDITSGTGHITLKAAGSVLLGSATATGVDVSTAGTVSIDARGGALAMAGDAKVAGASARLHAASTVTVGNVTATSVSVVADTGAIVNAAGSTKNVSATNLRLQAGGALGTAARHLTLAVGTLSARGAGVFVDEADALTVGSVGVSVTELGAGTATAVVSDAAQSDLVSLNNGHIVLVAGGTLTLNDGTANGGNAGVAGTAVSAAGTSSILIQATSGDVIVNGDIASGMGQVTLKAAGSVLLGSATATGVDVSTAGTVSIDARGGALAMAGDAKVTGASARLHAASTVTVGNVTATNVSLVADTGVIANAAGSTRNVSATNLRLQAGGAIGTAARHLTLAVSTLSARGAGVFVDEADALTVGNVGVSVTELGAGTATTVVSDAAQSDLVSLNNGHIVLVAGGTVTLNDGTANGGSAGVAGTAVSAAGTGSILLQSLGGNLVVNGDIASGTGQVTLKAAGSVLLGSATATGVDVSTAGTGTVSIDARGGALAMAGDAKVTGAGARLHAATSVTVGNVTATSVSLLADTGAIANAAGSTRNVSATTLRLQAGGAIGTATRHLTLAVGTLSARGAGVFVDEADALTVGSVDVSVTELGAGATTSVVSDAAQSDLVSLNNGHIVLVAGGTLTLNDGTANGGNAGVAGTAVSAAGSGNVLLKTLGKDADVIVGAGIVSGTGHVTVLGSRSVSFTGTGGLRTGGAGTVDLEAGSGSITMVDQTAVATASGAIRLLAAQNVTLGKLSTAGNVGVTATAGSILDAGDSAVDVRAQGLSLVAGQRIGQGRPLATTVATLAAQAGSGGIDVVETDGVTVSTVAVGYQQVQADGGVLARSLGALAGLKTSANGGVKLTALAGDIRLEPGTGGADAVSTKGSGGITLVAQQGTININATLRSEQGALTLQSRRSVEWGAQGQVLNGTQAAGSTLTLRPVDPAQAIVIGRSAPTQPVPGDNAWYVDNAALTRMRAGYDRIVIGSAEHTGSVTVDGRSSTVSFLNAVEIRAAAGATVTLQGSIQGKSLLVNGAAPVVLSDVQIGMSEAQGIVLGGQARLSGQVVLSASSVAFRGGNGSVQAAKPGTTLTLRPTSDQTAVLVGTGSGALVDAASLQALAGGFAGVEIGYASRQADLRVEGLLSIADALTLQGRKVVMSASSVLTSTADVKLSSTDGVSVGRILAANHTVTVLADKSTARILSATAANTVNVTAQTVVVSGFGPVQGEAGNPLRVNSSQVSVLAPSGVVLRQTQSDGTVQVVVLDGGTVHVQLIDVNTSVIVSGKSAARAAPMAAKSAAVLAAPGWGIASRLSSPTSTDVTWQAAPAGTAELGSELGQAFLLGGVATQPVSAGVLSTGAGRFDYWVEDISF</sequence>
<protein>
    <submittedName>
        <fullName evidence="1">Uncharacterized protein</fullName>
    </submittedName>
</protein>